<feature type="domain" description="VPS28 N-terminal" evidence="8">
    <location>
        <begin position="1"/>
        <end position="101"/>
    </location>
</feature>
<accession>E9LD18</accession>
<evidence type="ECO:0000259" key="8">
    <source>
        <dbReference type="PROSITE" id="PS51313"/>
    </source>
</evidence>
<dbReference type="InterPro" id="IPR017898">
    <property type="entry name" value="VPS28_N"/>
</dbReference>
<reference evidence="9" key="1">
    <citation type="journal article" date="2011" name="J. Cell Sci.">
        <title>Multivesicular bodies in the enigmatic amoeboflagellate Breviata anathema and the evolution of ESCRT 0.</title>
        <authorList>
            <person name="Herman E.K."/>
            <person name="Walker G."/>
            <person name="van der Giezen M."/>
            <person name="Dacks J.B."/>
        </authorList>
    </citation>
    <scope>NUCLEOTIDE SEQUENCE</scope>
</reference>
<protein>
    <recommendedName>
        <fullName evidence="5">Vacuolar protein sorting-associated protein 28 homolog</fullName>
    </recommendedName>
</protein>
<evidence type="ECO:0000256" key="5">
    <source>
        <dbReference type="PIRNR" id="PIRNR017535"/>
    </source>
</evidence>
<dbReference type="SUPFAM" id="SSF140427">
    <property type="entry name" value="VPS28 C-terminal domain-like"/>
    <property type="match status" value="1"/>
</dbReference>
<dbReference type="PIRSF" id="PIRSF017535">
    <property type="entry name" value="VPS28"/>
    <property type="match status" value="1"/>
</dbReference>
<proteinExistence type="evidence at transcript level"/>
<keyword evidence="2 5" id="KW-0813">Transport</keyword>
<feature type="domain" description="VPS28 C-terminal" evidence="7">
    <location>
        <begin position="110"/>
        <end position="206"/>
    </location>
</feature>
<dbReference type="Gene3D" id="1.20.1440.200">
    <property type="match status" value="1"/>
</dbReference>
<keyword evidence="4 5" id="KW-0653">Protein transport</keyword>
<dbReference type="PROSITE" id="PS51313">
    <property type="entry name" value="VPS28_N"/>
    <property type="match status" value="1"/>
</dbReference>
<comment type="subcellular location">
    <subcellularLocation>
        <location evidence="1">Endosome</location>
    </subcellularLocation>
</comment>
<dbReference type="InterPro" id="IPR037202">
    <property type="entry name" value="ESCRT_assembly_dom"/>
</dbReference>
<dbReference type="EMBL" id="HM773427">
    <property type="protein sequence ID" value="ADW82828.1"/>
    <property type="molecule type" value="mRNA"/>
</dbReference>
<evidence type="ECO:0000313" key="9">
    <source>
        <dbReference type="EMBL" id="ADW82828.1"/>
    </source>
</evidence>
<dbReference type="PANTHER" id="PTHR12937">
    <property type="entry name" value="VACUOLAR PROTEIN SORTING 28, ISOFORM 2 VPS28"/>
    <property type="match status" value="1"/>
</dbReference>
<evidence type="ECO:0000256" key="4">
    <source>
        <dbReference type="ARBA" id="ARBA00022927"/>
    </source>
</evidence>
<dbReference type="InterPro" id="IPR038358">
    <property type="entry name" value="VPS28_N_sf"/>
</dbReference>
<dbReference type="InterPro" id="IPR007143">
    <property type="entry name" value="Vps28"/>
</dbReference>
<evidence type="ECO:0000256" key="1">
    <source>
        <dbReference type="ARBA" id="ARBA00004177"/>
    </source>
</evidence>
<organism evidence="9">
    <name type="scientific">Breviata anathema</name>
    <name type="common">Amoeboid flagellate</name>
    <dbReference type="NCBI Taxonomy" id="81100"/>
    <lineage>
        <taxon>Eukaryota</taxon>
        <taxon>Breviatea</taxon>
        <taxon>Breviata</taxon>
    </lineage>
</organism>
<dbReference type="SUPFAM" id="SSF140111">
    <property type="entry name" value="Endosomal sorting complex assembly domain"/>
    <property type="match status" value="1"/>
</dbReference>
<name>E9LD18_BREAA</name>
<evidence type="ECO:0000256" key="6">
    <source>
        <dbReference type="PROSITE-ProRule" id="PRU00642"/>
    </source>
</evidence>
<sequence>MAQEVKLAVTRKDRELYENMADLYSIIRTTEELEKMYIRDAIPASEYTPACMKLIAKFKSCRAVLEDSVPDISKFMDEYHMNCPAARKRLLEVGVPATTEFGGDTSKQVDQGKAIAETVQHFITAMDSLKLNMVAVDELQPIIHDLMDSINRIVGLPESYDGIEKIKYWLLTMNKMKASDQLNEDQQRQMTFDLDQAYHGFHRCLQK</sequence>
<dbReference type="GO" id="GO:0043328">
    <property type="term" value="P:protein transport to vacuole involved in ubiquitin-dependent protein catabolic process via the multivesicular body sorting pathway"/>
    <property type="evidence" value="ECO:0007669"/>
    <property type="project" value="TreeGrafter"/>
</dbReference>
<dbReference type="InterPro" id="IPR037206">
    <property type="entry name" value="VPS28_C_sf"/>
</dbReference>
<dbReference type="FunFam" id="1.20.120.1130:FF:000001">
    <property type="entry name" value="Vacuolar protein sorting-associated protein 28 homolog"/>
    <property type="match status" value="1"/>
</dbReference>
<gene>
    <name evidence="9" type="primary">VPS28</name>
</gene>
<keyword evidence="3 5" id="KW-0967">Endosome</keyword>
<evidence type="ECO:0000256" key="2">
    <source>
        <dbReference type="ARBA" id="ARBA00022448"/>
    </source>
</evidence>
<dbReference type="Pfam" id="PF03997">
    <property type="entry name" value="VPS28"/>
    <property type="match status" value="1"/>
</dbReference>
<evidence type="ECO:0000259" key="7">
    <source>
        <dbReference type="PROSITE" id="PS51310"/>
    </source>
</evidence>
<dbReference type="AlphaFoldDB" id="E9LD18"/>
<dbReference type="InterPro" id="IPR017899">
    <property type="entry name" value="VPS28_C"/>
</dbReference>
<dbReference type="GO" id="GO:0000813">
    <property type="term" value="C:ESCRT I complex"/>
    <property type="evidence" value="ECO:0007669"/>
    <property type="project" value="UniProtKB-UniRule"/>
</dbReference>
<dbReference type="Gene3D" id="1.20.120.1130">
    <property type="match status" value="1"/>
</dbReference>
<dbReference type="PANTHER" id="PTHR12937:SF0">
    <property type="entry name" value="VACUOLAR PROTEIN SORTING-ASSOCIATED PROTEIN 28 HOMOLOG"/>
    <property type="match status" value="1"/>
</dbReference>
<dbReference type="PROSITE" id="PS51310">
    <property type="entry name" value="VPS28_C"/>
    <property type="match status" value="1"/>
</dbReference>
<comment type="similarity">
    <text evidence="5 6">Belongs to the VPS28 family.</text>
</comment>
<comment type="function">
    <text evidence="5">Component of the ESCRT-I complex (endosomal sorting complex required for transport I), a regulator of vesicular trafficking process.</text>
</comment>
<dbReference type="GO" id="GO:0044877">
    <property type="term" value="F:protein-containing complex binding"/>
    <property type="evidence" value="ECO:0007669"/>
    <property type="project" value="TreeGrafter"/>
</dbReference>
<evidence type="ECO:0000256" key="3">
    <source>
        <dbReference type="ARBA" id="ARBA00022753"/>
    </source>
</evidence>